<dbReference type="Gene3D" id="3.30.1490.70">
    <property type="match status" value="1"/>
</dbReference>
<accession>A0A426V3U2</accession>
<dbReference type="Gene3D" id="3.30.470.30">
    <property type="entry name" value="DNA ligase/mRNA capping enzyme"/>
    <property type="match status" value="1"/>
</dbReference>
<protein>
    <recommendedName>
        <fullName evidence="1">ATP-dependent DNA ligase family profile domain-containing protein</fullName>
    </recommendedName>
</protein>
<dbReference type="GO" id="GO:0006281">
    <property type="term" value="P:DNA repair"/>
    <property type="evidence" value="ECO:0007669"/>
    <property type="project" value="InterPro"/>
</dbReference>
<keyword evidence="3" id="KW-1185">Reference proteome</keyword>
<evidence type="ECO:0000313" key="3">
    <source>
        <dbReference type="Proteomes" id="UP000277256"/>
    </source>
</evidence>
<dbReference type="GO" id="GO:0006310">
    <property type="term" value="P:DNA recombination"/>
    <property type="evidence" value="ECO:0007669"/>
    <property type="project" value="InterPro"/>
</dbReference>
<dbReference type="OrthoDB" id="9770771at2"/>
<dbReference type="EMBL" id="RSEB01000001">
    <property type="protein sequence ID" value="RRS01584.1"/>
    <property type="molecule type" value="Genomic_DNA"/>
</dbReference>
<gene>
    <name evidence="2" type="ORF">EIW28_02110</name>
</gene>
<evidence type="ECO:0000313" key="2">
    <source>
        <dbReference type="EMBL" id="RRS01584.1"/>
    </source>
</evidence>
<dbReference type="RefSeq" id="WP_125246061.1">
    <property type="nucleotide sequence ID" value="NZ_RSEB01000001.1"/>
</dbReference>
<dbReference type="GO" id="GO:0005524">
    <property type="term" value="F:ATP binding"/>
    <property type="evidence" value="ECO:0007669"/>
    <property type="project" value="InterPro"/>
</dbReference>
<comment type="caution">
    <text evidence="2">The sequence shown here is derived from an EMBL/GenBank/DDBJ whole genome shotgun (WGS) entry which is preliminary data.</text>
</comment>
<dbReference type="GO" id="GO:0003910">
    <property type="term" value="F:DNA ligase (ATP) activity"/>
    <property type="evidence" value="ECO:0007669"/>
    <property type="project" value="InterPro"/>
</dbReference>
<feature type="domain" description="ATP-dependent DNA ligase family profile" evidence="1">
    <location>
        <begin position="19"/>
        <end position="179"/>
    </location>
</feature>
<sequence length="207" mass="22814">MEEAPELMLATAGALPTAGGWAYEFKWDGARVLCETGGGHWRLRTRHGEDVAWRFPELAAIASIGDAVLDGELVVFTDRLPDLEATVARLRAGPEEVEGLAAATPATVLVFDLLRRDGADLRGEPYVHRRVALDGLGLTRERWAVPPWSDNRIAMVAAAHAHGLDGVVAKRLNSPYVGGPSRFWITDRHADTVPRPRFLRARFDRFD</sequence>
<dbReference type="Proteomes" id="UP000277256">
    <property type="component" value="Unassembled WGS sequence"/>
</dbReference>
<organism evidence="2 3">
    <name type="scientific">Glycomyces terrestris</name>
    <dbReference type="NCBI Taxonomy" id="2493553"/>
    <lineage>
        <taxon>Bacteria</taxon>
        <taxon>Bacillati</taxon>
        <taxon>Actinomycetota</taxon>
        <taxon>Actinomycetes</taxon>
        <taxon>Glycomycetales</taxon>
        <taxon>Glycomycetaceae</taxon>
        <taxon>Glycomyces</taxon>
    </lineage>
</organism>
<evidence type="ECO:0000259" key="1">
    <source>
        <dbReference type="Pfam" id="PF01068"/>
    </source>
</evidence>
<name>A0A426V3U2_9ACTN</name>
<dbReference type="AlphaFoldDB" id="A0A426V3U2"/>
<dbReference type="InterPro" id="IPR012310">
    <property type="entry name" value="DNA_ligase_ATP-dep_cent"/>
</dbReference>
<reference evidence="2 3" key="1">
    <citation type="submission" date="2018-12" db="EMBL/GenBank/DDBJ databases">
        <title>Glycomyces sp. YIM 121974 draft genome.</title>
        <authorList>
            <person name="Li Q."/>
        </authorList>
    </citation>
    <scope>NUCLEOTIDE SEQUENCE [LARGE SCALE GENOMIC DNA]</scope>
    <source>
        <strain evidence="2 3">YIM 121974</strain>
    </source>
</reference>
<proteinExistence type="predicted"/>
<dbReference type="SUPFAM" id="SSF56091">
    <property type="entry name" value="DNA ligase/mRNA capping enzyme, catalytic domain"/>
    <property type="match status" value="1"/>
</dbReference>
<dbReference type="Pfam" id="PF01068">
    <property type="entry name" value="DNA_ligase_A_M"/>
    <property type="match status" value="1"/>
</dbReference>